<dbReference type="Proteomes" id="UP000249808">
    <property type="component" value="Unassembled WGS sequence"/>
</dbReference>
<organism evidence="1 2">
    <name type="scientific">Macrococcus epidermidis</name>
    <dbReference type="NCBI Taxonomy" id="1902580"/>
    <lineage>
        <taxon>Bacteria</taxon>
        <taxon>Bacillati</taxon>
        <taxon>Bacillota</taxon>
        <taxon>Bacilli</taxon>
        <taxon>Bacillales</taxon>
        <taxon>Staphylococcaceae</taxon>
        <taxon>Macrococcus</taxon>
    </lineage>
</organism>
<dbReference type="AlphaFoldDB" id="A0A327ZVV0"/>
<accession>A0A327ZVV0</accession>
<keyword evidence="2" id="KW-1185">Reference proteome</keyword>
<dbReference type="EMBL" id="PZJH01000001">
    <property type="protein sequence ID" value="RAK46287.1"/>
    <property type="molecule type" value="Genomic_DNA"/>
</dbReference>
<proteinExistence type="predicted"/>
<dbReference type="SUPFAM" id="SSF53474">
    <property type="entry name" value="alpha/beta-Hydrolases"/>
    <property type="match status" value="1"/>
</dbReference>
<comment type="caution">
    <text evidence="1">The sequence shown here is derived from an EMBL/GenBank/DDBJ whole genome shotgun (WGS) entry which is preliminary data.</text>
</comment>
<dbReference type="RefSeq" id="WP_111714431.1">
    <property type="nucleotide sequence ID" value="NZ_CP073819.1"/>
</dbReference>
<gene>
    <name evidence="1" type="ORF">BHU61_02235</name>
</gene>
<dbReference type="GO" id="GO:0015031">
    <property type="term" value="P:protein transport"/>
    <property type="evidence" value="ECO:0007669"/>
    <property type="project" value="InterPro"/>
</dbReference>
<evidence type="ECO:0000313" key="1">
    <source>
        <dbReference type="EMBL" id="RAK46287.1"/>
    </source>
</evidence>
<name>A0A327ZVV0_9STAP</name>
<dbReference type="Gene3D" id="3.40.50.1820">
    <property type="entry name" value="alpha/beta hydrolase"/>
    <property type="match status" value="1"/>
</dbReference>
<evidence type="ECO:0008006" key="3">
    <source>
        <dbReference type="Google" id="ProtNLM"/>
    </source>
</evidence>
<reference evidence="1 2" key="1">
    <citation type="journal article" date="2018" name="Front. Microbiol.">
        <title>Description and Comparative Genomics of Macrococcus caseolyticus subsp. hominis subsp. nov., Macrococcus goetzii sp. nov., Macrococcus epidermidis sp. nov., and Macrococcus bohemicus sp. nov., Novel Macrococci From Human Clinical Material With Virulence Potential and Suspected Uptake of Foreign DNA by Natural Transformation.</title>
        <authorList>
            <person name="Maslanova I."/>
            <person name="Wertheimer Z."/>
            <person name="Sedlacek I."/>
            <person name="Svec P."/>
            <person name="Indrakova A."/>
            <person name="Kovarovic V."/>
            <person name="Schumann P."/>
            <person name="Sproer C."/>
            <person name="Kralova S."/>
            <person name="Sedo O."/>
            <person name="Kristofova L."/>
            <person name="Vrbovska V."/>
            <person name="Fuzik T."/>
            <person name="Petras P."/>
            <person name="Zdrahal Z."/>
            <person name="Ruzickova V."/>
            <person name="Doskar J."/>
            <person name="Pantucek R."/>
        </authorList>
    </citation>
    <scope>NUCLEOTIDE SEQUENCE [LARGE SCALE GENOMIC DNA]</scope>
    <source>
        <strain evidence="1 2">01/688</strain>
    </source>
</reference>
<protein>
    <recommendedName>
        <fullName evidence="3">Two component regulator three Y domain-containing protein</fullName>
    </recommendedName>
</protein>
<sequence>MKFFNKVKQLSVAKLIEEKESKFDGKQHQIKYMFLPEQNSPYLIVVLSGFSGREAYQENAKFNYIKTLLNVKCNKLYIMDEVENIPTYYYGTKSEPSYLEDCVNLIREIMEKHNILIENTMIAGSSKGGTGAILIGNELKAGYIIAGAPQYFPLDYLNEINEKARNLIINNILLSEDDFEKVQKDIKEKMLDLNESTKLYLHAGNQDLHYIKHLRPYMSMLTKRKKLYALDLQHYEGHQNLKYKFPIFLTRIIHEIISD</sequence>
<evidence type="ECO:0000313" key="2">
    <source>
        <dbReference type="Proteomes" id="UP000249808"/>
    </source>
</evidence>
<dbReference type="InterPro" id="IPR029058">
    <property type="entry name" value="AB_hydrolase_fold"/>
</dbReference>